<gene>
    <name evidence="2" type="ORF">CEXT_249051</name>
</gene>
<comment type="caution">
    <text evidence="2">The sequence shown here is derived from an EMBL/GenBank/DDBJ whole genome shotgun (WGS) entry which is preliminary data.</text>
</comment>
<proteinExistence type="predicted"/>
<dbReference type="Proteomes" id="UP001054945">
    <property type="component" value="Unassembled WGS sequence"/>
</dbReference>
<evidence type="ECO:0000313" key="3">
    <source>
        <dbReference type="Proteomes" id="UP001054945"/>
    </source>
</evidence>
<evidence type="ECO:0000256" key="1">
    <source>
        <dbReference type="SAM" id="MobiDB-lite"/>
    </source>
</evidence>
<organism evidence="2 3">
    <name type="scientific">Caerostris extrusa</name>
    <name type="common">Bark spider</name>
    <name type="synonym">Caerostris bankana</name>
    <dbReference type="NCBI Taxonomy" id="172846"/>
    <lineage>
        <taxon>Eukaryota</taxon>
        <taxon>Metazoa</taxon>
        <taxon>Ecdysozoa</taxon>
        <taxon>Arthropoda</taxon>
        <taxon>Chelicerata</taxon>
        <taxon>Arachnida</taxon>
        <taxon>Araneae</taxon>
        <taxon>Araneomorphae</taxon>
        <taxon>Entelegynae</taxon>
        <taxon>Araneoidea</taxon>
        <taxon>Araneidae</taxon>
        <taxon>Caerostris</taxon>
    </lineage>
</organism>
<feature type="region of interest" description="Disordered" evidence="1">
    <location>
        <begin position="39"/>
        <end position="62"/>
    </location>
</feature>
<feature type="compositionally biased region" description="Low complexity" evidence="1">
    <location>
        <begin position="43"/>
        <end position="62"/>
    </location>
</feature>
<evidence type="ECO:0000313" key="2">
    <source>
        <dbReference type="EMBL" id="GIY32859.1"/>
    </source>
</evidence>
<sequence>MPIVYTGSLETNEVIYRSNASQNTTKKVVSCGTQTTGDIPWPASSGASAARSSARSRATTTTSSCKRCQSRCKDNAHCI</sequence>
<name>A0AAV4SIQ9_CAEEX</name>
<accession>A0AAV4SIQ9</accession>
<dbReference type="EMBL" id="BPLR01009556">
    <property type="protein sequence ID" value="GIY32859.1"/>
    <property type="molecule type" value="Genomic_DNA"/>
</dbReference>
<dbReference type="AlphaFoldDB" id="A0AAV4SIQ9"/>
<protein>
    <submittedName>
        <fullName evidence="2">Uncharacterized protein</fullName>
    </submittedName>
</protein>
<reference evidence="2 3" key="1">
    <citation type="submission" date="2021-06" db="EMBL/GenBank/DDBJ databases">
        <title>Caerostris extrusa draft genome.</title>
        <authorList>
            <person name="Kono N."/>
            <person name="Arakawa K."/>
        </authorList>
    </citation>
    <scope>NUCLEOTIDE SEQUENCE [LARGE SCALE GENOMIC DNA]</scope>
</reference>
<keyword evidence="3" id="KW-1185">Reference proteome</keyword>